<dbReference type="STRING" id="1184151.AW736_25585"/>
<feature type="chain" id="PRO_5008088528" description="Galactose oxidase" evidence="1">
    <location>
        <begin position="25"/>
        <end position="371"/>
    </location>
</feature>
<evidence type="ECO:0008006" key="4">
    <source>
        <dbReference type="Google" id="ProtNLM"/>
    </source>
</evidence>
<dbReference type="Proteomes" id="UP000078486">
    <property type="component" value="Unassembled WGS sequence"/>
</dbReference>
<feature type="signal peptide" evidence="1">
    <location>
        <begin position="1"/>
        <end position="24"/>
    </location>
</feature>
<dbReference type="OrthoDB" id="198899at2"/>
<gene>
    <name evidence="2" type="ORF">AW736_25585</name>
</gene>
<name>A0A178IB20_9BACT</name>
<dbReference type="InterPro" id="IPR015915">
    <property type="entry name" value="Kelch-typ_b-propeller"/>
</dbReference>
<reference evidence="2 3" key="1">
    <citation type="submission" date="2016-01" db="EMBL/GenBank/DDBJ databases">
        <title>High potential of lignocellulose degradation of a new Verrucomicrobia species.</title>
        <authorList>
            <person name="Wang Y."/>
            <person name="Shi Y."/>
            <person name="Qiu Z."/>
            <person name="Liu S."/>
            <person name="Yang H."/>
        </authorList>
    </citation>
    <scope>NUCLEOTIDE SEQUENCE [LARGE SCALE GENOMIC DNA]</scope>
    <source>
        <strain evidence="2 3">TSB47</strain>
    </source>
</reference>
<dbReference type="SUPFAM" id="SSF117281">
    <property type="entry name" value="Kelch motif"/>
    <property type="match status" value="1"/>
</dbReference>
<proteinExistence type="predicted"/>
<dbReference type="Gene3D" id="2.120.10.80">
    <property type="entry name" value="Kelch-type beta propeller"/>
    <property type="match status" value="1"/>
</dbReference>
<evidence type="ECO:0000313" key="3">
    <source>
        <dbReference type="Proteomes" id="UP000078486"/>
    </source>
</evidence>
<sequence length="371" mass="38433">MRFFKKHPFIAPAVCLFAGIRAFSAPVIPPTDADFTWVRAADLPEPAGLKAMYAGLSHGRVILAGGSYFPVPASQGGKKTYARRVFTRPADAPEGAAWEIDAAALPAGLGEGASVTTEHGIVIMGGNGESGPVADVFILKWDGAAGRVVRTPLPPLPGPSANAAAVYRGGKIYIIGGENRGRASRRLMQLDLAAATGGETGAAWRELPSLPGTPRFGAAAAVLRAGAGERLFVFGGRAEAAGRVVETDYLADGFSYDFETGAWSPVAPLPWRALLPAAARTADSEMVVMGGSDGSHLARMTGPDANPAPALPDHMALYDAGTNRWRAAGRMPLGAASVAVADLGGRWLVAGGEPAPGLRARNVYIMKKANQ</sequence>
<dbReference type="RefSeq" id="WP_068773123.1">
    <property type="nucleotide sequence ID" value="NZ_CP109796.1"/>
</dbReference>
<evidence type="ECO:0000256" key="1">
    <source>
        <dbReference type="SAM" id="SignalP"/>
    </source>
</evidence>
<dbReference type="AlphaFoldDB" id="A0A178IB20"/>
<dbReference type="EMBL" id="LRRQ01000190">
    <property type="protein sequence ID" value="OAM86948.1"/>
    <property type="molecule type" value="Genomic_DNA"/>
</dbReference>
<dbReference type="InterPro" id="IPR006652">
    <property type="entry name" value="Kelch_1"/>
</dbReference>
<organism evidence="2 3">
    <name type="scientific">Termitidicoccus mucosus</name>
    <dbReference type="NCBI Taxonomy" id="1184151"/>
    <lineage>
        <taxon>Bacteria</taxon>
        <taxon>Pseudomonadati</taxon>
        <taxon>Verrucomicrobiota</taxon>
        <taxon>Opitutia</taxon>
        <taxon>Opitutales</taxon>
        <taxon>Opitutaceae</taxon>
        <taxon>Termitidicoccus</taxon>
    </lineage>
</organism>
<keyword evidence="1" id="KW-0732">Signal</keyword>
<protein>
    <recommendedName>
        <fullName evidence="4">Galactose oxidase</fullName>
    </recommendedName>
</protein>
<comment type="caution">
    <text evidence="2">The sequence shown here is derived from an EMBL/GenBank/DDBJ whole genome shotgun (WGS) entry which is preliminary data.</text>
</comment>
<accession>A0A178IB20</accession>
<keyword evidence="3" id="KW-1185">Reference proteome</keyword>
<dbReference type="SMART" id="SM00612">
    <property type="entry name" value="Kelch"/>
    <property type="match status" value="2"/>
</dbReference>
<dbReference type="Pfam" id="PF01344">
    <property type="entry name" value="Kelch_1"/>
    <property type="match status" value="2"/>
</dbReference>
<dbReference type="PANTHER" id="PTHR45632">
    <property type="entry name" value="LD33804P"/>
    <property type="match status" value="1"/>
</dbReference>
<evidence type="ECO:0000313" key="2">
    <source>
        <dbReference type="EMBL" id="OAM86948.1"/>
    </source>
</evidence>